<accession>A0AAN0RG54</accession>
<dbReference type="KEGG" id="ptp:RCA23_c00170"/>
<evidence type="ECO:0008006" key="4">
    <source>
        <dbReference type="Google" id="ProtNLM"/>
    </source>
</evidence>
<feature type="transmembrane region" description="Helical" evidence="1">
    <location>
        <begin position="30"/>
        <end position="58"/>
    </location>
</feature>
<keyword evidence="1" id="KW-0472">Membrane</keyword>
<reference evidence="2 3" key="1">
    <citation type="journal article" date="2014" name="ISME J.">
        <title>Adaptation of an abundant Roseobacter RCA organism to pelagic systems revealed by genomic and transcriptomic analyses.</title>
        <authorList>
            <person name="Voget S."/>
            <person name="Wemheuer B."/>
            <person name="Brinkhoff T."/>
            <person name="Vollmers J."/>
            <person name="Dietrich S."/>
            <person name="Giebel H.A."/>
            <person name="Beardsley C."/>
            <person name="Sardemann C."/>
            <person name="Bakenhus I."/>
            <person name="Billerbeck S."/>
            <person name="Daniel R."/>
            <person name="Simon M."/>
        </authorList>
    </citation>
    <scope>NUCLEOTIDE SEQUENCE [LARGE SCALE GENOMIC DNA]</scope>
    <source>
        <strain evidence="2 3">RCA23</strain>
    </source>
</reference>
<keyword evidence="1" id="KW-0812">Transmembrane</keyword>
<feature type="transmembrane region" description="Helical" evidence="1">
    <location>
        <begin position="100"/>
        <end position="119"/>
    </location>
</feature>
<dbReference type="AlphaFoldDB" id="A0AAN0RG54"/>
<keyword evidence="3" id="KW-1185">Reference proteome</keyword>
<protein>
    <recommendedName>
        <fullName evidence="4">YggT family protein</fullName>
    </recommendedName>
</protein>
<name>A0AAN0RG54_9RHOB</name>
<sequence length="121" mass="13946">MILNPICQATCRWGPKRLGKSKRILSRFHMAPIFAIPYMVLNVIWFFIIAHLIMSWLIAFNVLNLYQPIVAQIWSGLNRLLDPIYGRIRQFLPNMGGLDLTPLIALLIVAALQYTLAYYGR</sequence>
<keyword evidence="1" id="KW-1133">Transmembrane helix</keyword>
<dbReference type="InterPro" id="IPR003425">
    <property type="entry name" value="CCB3/YggT"/>
</dbReference>
<evidence type="ECO:0000313" key="2">
    <source>
        <dbReference type="EMBL" id="AII85590.1"/>
    </source>
</evidence>
<dbReference type="GO" id="GO:0016020">
    <property type="term" value="C:membrane"/>
    <property type="evidence" value="ECO:0007669"/>
    <property type="project" value="InterPro"/>
</dbReference>
<evidence type="ECO:0000313" key="3">
    <source>
        <dbReference type="Proteomes" id="UP000028680"/>
    </source>
</evidence>
<dbReference type="EMBL" id="CP003984">
    <property type="protein sequence ID" value="AII85590.1"/>
    <property type="molecule type" value="Genomic_DNA"/>
</dbReference>
<organism evidence="2 3">
    <name type="scientific">Planktomarina temperata RCA23</name>
    <dbReference type="NCBI Taxonomy" id="666509"/>
    <lineage>
        <taxon>Bacteria</taxon>
        <taxon>Pseudomonadati</taxon>
        <taxon>Pseudomonadota</taxon>
        <taxon>Alphaproteobacteria</taxon>
        <taxon>Rhodobacterales</taxon>
        <taxon>Paracoccaceae</taxon>
        <taxon>Planktomarina</taxon>
    </lineage>
</organism>
<dbReference type="Pfam" id="PF02325">
    <property type="entry name" value="CCB3_YggT"/>
    <property type="match status" value="1"/>
</dbReference>
<proteinExistence type="predicted"/>
<dbReference type="Proteomes" id="UP000028680">
    <property type="component" value="Chromosome"/>
</dbReference>
<gene>
    <name evidence="2" type="ORF">RCA23_c00170</name>
</gene>
<evidence type="ECO:0000256" key="1">
    <source>
        <dbReference type="SAM" id="Phobius"/>
    </source>
</evidence>